<evidence type="ECO:0000313" key="3">
    <source>
        <dbReference type="EMBL" id="HIU91516.1"/>
    </source>
</evidence>
<sequence>MKIAVTYDENQNVFQHFGHTEQFKIYEIENNSVVSSRVLSSDGEGHSALAQLLENENIDKLICGGIGGCAVNALGQAGIEIFAGISGSADEAVNALLNGTLEQTTSPNCSHHGEGHQHHHGEGHSCGHSCH</sequence>
<dbReference type="Pfam" id="PF02579">
    <property type="entry name" value="Nitro_FeMo-Co"/>
    <property type="match status" value="1"/>
</dbReference>
<dbReference type="EMBL" id="DVOD01000002">
    <property type="protein sequence ID" value="HIU91516.1"/>
    <property type="molecule type" value="Genomic_DNA"/>
</dbReference>
<dbReference type="SUPFAM" id="SSF53146">
    <property type="entry name" value="Nitrogenase accessory factor-like"/>
    <property type="match status" value="1"/>
</dbReference>
<feature type="compositionally biased region" description="Basic and acidic residues" evidence="1">
    <location>
        <begin position="111"/>
        <end position="125"/>
    </location>
</feature>
<proteinExistence type="predicted"/>
<evidence type="ECO:0000313" key="4">
    <source>
        <dbReference type="Proteomes" id="UP000886748"/>
    </source>
</evidence>
<evidence type="ECO:0000256" key="1">
    <source>
        <dbReference type="SAM" id="MobiDB-lite"/>
    </source>
</evidence>
<reference evidence="3" key="2">
    <citation type="journal article" date="2021" name="PeerJ">
        <title>Extensive microbial diversity within the chicken gut microbiome revealed by metagenomics and culture.</title>
        <authorList>
            <person name="Gilroy R."/>
            <person name="Ravi A."/>
            <person name="Getino M."/>
            <person name="Pursley I."/>
            <person name="Horton D.L."/>
            <person name="Alikhan N.F."/>
            <person name="Baker D."/>
            <person name="Gharbi K."/>
            <person name="Hall N."/>
            <person name="Watson M."/>
            <person name="Adriaenssens E.M."/>
            <person name="Foster-Nyarko E."/>
            <person name="Jarju S."/>
            <person name="Secka A."/>
            <person name="Antonio M."/>
            <person name="Oren A."/>
            <person name="Chaudhuri R.R."/>
            <person name="La Ragione R."/>
            <person name="Hildebrand F."/>
            <person name="Pallen M.J."/>
        </authorList>
    </citation>
    <scope>NUCLEOTIDE SEQUENCE</scope>
    <source>
        <strain evidence="3">CHK154-7741</strain>
    </source>
</reference>
<dbReference type="InterPro" id="IPR003731">
    <property type="entry name" value="Di-Nase_FeMo-co_biosynth"/>
</dbReference>
<dbReference type="InterPro" id="IPR033913">
    <property type="entry name" value="MTH1175_dom"/>
</dbReference>
<dbReference type="AlphaFoldDB" id="A0A9D1MYQ0"/>
<evidence type="ECO:0000259" key="2">
    <source>
        <dbReference type="Pfam" id="PF02579"/>
    </source>
</evidence>
<dbReference type="Gene3D" id="3.30.420.130">
    <property type="entry name" value="Dinitrogenase iron-molybdenum cofactor biosynthesis domain"/>
    <property type="match status" value="1"/>
</dbReference>
<dbReference type="PANTHER" id="PTHR42983">
    <property type="entry name" value="DINITROGENASE IRON-MOLYBDENUM COFACTOR PROTEIN-RELATED"/>
    <property type="match status" value="1"/>
</dbReference>
<protein>
    <submittedName>
        <fullName evidence="3">NifB/NifX family molybdenum-iron cluster-binding protein</fullName>
    </submittedName>
</protein>
<gene>
    <name evidence="3" type="ORF">IAD26_00125</name>
</gene>
<accession>A0A9D1MYQ0</accession>
<name>A0A9D1MYQ0_9CLOT</name>
<dbReference type="CDD" id="cd00851">
    <property type="entry name" value="MTH1175"/>
    <property type="match status" value="1"/>
</dbReference>
<dbReference type="InterPro" id="IPR036105">
    <property type="entry name" value="DiNase_FeMo-co_biosyn_sf"/>
</dbReference>
<comment type="caution">
    <text evidence="3">The sequence shown here is derived from an EMBL/GenBank/DDBJ whole genome shotgun (WGS) entry which is preliminary data.</text>
</comment>
<feature type="domain" description="Dinitrogenase iron-molybdenum cofactor biosynthesis" evidence="2">
    <location>
        <begin position="11"/>
        <end position="97"/>
    </location>
</feature>
<feature type="region of interest" description="Disordered" evidence="1">
    <location>
        <begin position="107"/>
        <end position="131"/>
    </location>
</feature>
<dbReference type="PANTHER" id="PTHR42983:SF1">
    <property type="entry name" value="IRON-MOLYBDENUM PROTEIN"/>
    <property type="match status" value="1"/>
</dbReference>
<organism evidence="3 4">
    <name type="scientific">Candidatus Limenecus avicola</name>
    <dbReference type="NCBI Taxonomy" id="2840847"/>
    <lineage>
        <taxon>Bacteria</taxon>
        <taxon>Bacillati</taxon>
        <taxon>Bacillota</taxon>
        <taxon>Clostridia</taxon>
        <taxon>Eubacteriales</taxon>
        <taxon>Clostridiaceae</taxon>
        <taxon>Clostridiaceae incertae sedis</taxon>
        <taxon>Candidatus Limenecus</taxon>
    </lineage>
</organism>
<reference evidence="3" key="1">
    <citation type="submission" date="2020-10" db="EMBL/GenBank/DDBJ databases">
        <authorList>
            <person name="Gilroy R."/>
        </authorList>
    </citation>
    <scope>NUCLEOTIDE SEQUENCE</scope>
    <source>
        <strain evidence="3">CHK154-7741</strain>
    </source>
</reference>
<dbReference type="Proteomes" id="UP000886748">
    <property type="component" value="Unassembled WGS sequence"/>
</dbReference>